<keyword evidence="3" id="KW-0548">Nucleotidyltransferase</keyword>
<dbReference type="GO" id="GO:0015074">
    <property type="term" value="P:DNA integration"/>
    <property type="evidence" value="ECO:0007669"/>
    <property type="project" value="InterPro"/>
</dbReference>
<dbReference type="SUPFAM" id="SSF46919">
    <property type="entry name" value="N-terminal Zn binding domain of HIV integrase"/>
    <property type="match status" value="1"/>
</dbReference>
<evidence type="ECO:0000313" key="13">
    <source>
        <dbReference type="Proteomes" id="UP000536033"/>
    </source>
</evidence>
<keyword evidence="13" id="KW-1185">Reference proteome</keyword>
<evidence type="ECO:0000259" key="11">
    <source>
        <dbReference type="PROSITE" id="PS50994"/>
    </source>
</evidence>
<dbReference type="GO" id="GO:0004519">
    <property type="term" value="F:endonuclease activity"/>
    <property type="evidence" value="ECO:0007669"/>
    <property type="project" value="UniProtKB-KW"/>
</dbReference>
<evidence type="ECO:0000256" key="8">
    <source>
        <dbReference type="ARBA" id="ARBA00022918"/>
    </source>
</evidence>
<evidence type="ECO:0000256" key="1">
    <source>
        <dbReference type="ARBA" id="ARBA00012493"/>
    </source>
</evidence>
<dbReference type="GO" id="GO:0016787">
    <property type="term" value="F:hydrolase activity"/>
    <property type="evidence" value="ECO:0007669"/>
    <property type="project" value="UniProtKB-KW"/>
</dbReference>
<feature type="non-terminal residue" evidence="12">
    <location>
        <position position="111"/>
    </location>
</feature>
<dbReference type="PANTHER" id="PTHR41694">
    <property type="entry name" value="ENDOGENOUS RETROVIRUS GROUP K MEMBER POL PROTEIN"/>
    <property type="match status" value="1"/>
</dbReference>
<keyword evidence="8" id="KW-0695">RNA-directed DNA polymerase</keyword>
<dbReference type="GO" id="GO:0003964">
    <property type="term" value="F:RNA-directed DNA polymerase activity"/>
    <property type="evidence" value="ECO:0007669"/>
    <property type="project" value="UniProtKB-KW"/>
</dbReference>
<evidence type="ECO:0000256" key="7">
    <source>
        <dbReference type="ARBA" id="ARBA00022801"/>
    </source>
</evidence>
<keyword evidence="5" id="KW-0479">Metal-binding</keyword>
<reference evidence="12 13" key="1">
    <citation type="submission" date="2019-09" db="EMBL/GenBank/DDBJ databases">
        <title>Bird 10,000 Genomes (B10K) Project - Family phase.</title>
        <authorList>
            <person name="Zhang G."/>
        </authorList>
    </citation>
    <scope>NUCLEOTIDE SEQUENCE [LARGE SCALE GENOMIC DNA]</scope>
    <source>
        <strain evidence="12">OUT-0003</strain>
        <tissue evidence="12">Muscle</tissue>
    </source>
</reference>
<dbReference type="EC" id="2.7.7.49" evidence="1"/>
<keyword evidence="9" id="KW-0863">Zinc-finger</keyword>
<evidence type="ECO:0000256" key="9">
    <source>
        <dbReference type="PROSITE-ProRule" id="PRU00450"/>
    </source>
</evidence>
<dbReference type="Gene3D" id="1.10.10.200">
    <property type="match status" value="1"/>
</dbReference>
<keyword evidence="9" id="KW-0862">Zinc</keyword>
<keyword evidence="2" id="KW-0808">Transferase</keyword>
<keyword evidence="7" id="KW-0378">Hydrolase</keyword>
<name>A0A7K6ZAS6_ALCTO</name>
<evidence type="ECO:0000256" key="6">
    <source>
        <dbReference type="ARBA" id="ARBA00022759"/>
    </source>
</evidence>
<dbReference type="PROSITE" id="PS50994">
    <property type="entry name" value="INTEGRASE"/>
    <property type="match status" value="1"/>
</dbReference>
<evidence type="ECO:0000313" key="12">
    <source>
        <dbReference type="EMBL" id="NWX80549.1"/>
    </source>
</evidence>
<evidence type="ECO:0000256" key="5">
    <source>
        <dbReference type="ARBA" id="ARBA00022723"/>
    </source>
</evidence>
<feature type="domain" description="Integrase-type" evidence="10">
    <location>
        <begin position="23"/>
        <end position="64"/>
    </location>
</feature>
<dbReference type="InterPro" id="IPR001584">
    <property type="entry name" value="Integrase_cat-core"/>
</dbReference>
<dbReference type="Proteomes" id="UP000536033">
    <property type="component" value="Unassembled WGS sequence"/>
</dbReference>
<dbReference type="InterPro" id="IPR017856">
    <property type="entry name" value="Integrase-like_N"/>
</dbReference>
<dbReference type="PANTHER" id="PTHR41694:SF3">
    <property type="entry name" value="RNA-DIRECTED DNA POLYMERASE-RELATED"/>
    <property type="match status" value="1"/>
</dbReference>
<dbReference type="Pfam" id="PF02022">
    <property type="entry name" value="Integrase_Zn"/>
    <property type="match status" value="1"/>
</dbReference>
<dbReference type="Gene3D" id="3.30.420.10">
    <property type="entry name" value="Ribonuclease H-like superfamily/Ribonuclease H"/>
    <property type="match status" value="1"/>
</dbReference>
<dbReference type="GO" id="GO:0008270">
    <property type="term" value="F:zinc ion binding"/>
    <property type="evidence" value="ECO:0007669"/>
    <property type="project" value="UniProtKB-KW"/>
</dbReference>
<feature type="non-terminal residue" evidence="12">
    <location>
        <position position="1"/>
    </location>
</feature>
<dbReference type="GO" id="GO:0035613">
    <property type="term" value="F:RNA stem-loop binding"/>
    <property type="evidence" value="ECO:0007669"/>
    <property type="project" value="TreeGrafter"/>
</dbReference>
<evidence type="ECO:0000256" key="2">
    <source>
        <dbReference type="ARBA" id="ARBA00022679"/>
    </source>
</evidence>
<dbReference type="EMBL" id="VZSD01030867">
    <property type="protein sequence ID" value="NWX80549.1"/>
    <property type="molecule type" value="Genomic_DNA"/>
</dbReference>
<keyword evidence="4" id="KW-0540">Nuclease</keyword>
<evidence type="ECO:0000256" key="3">
    <source>
        <dbReference type="ARBA" id="ARBA00022695"/>
    </source>
</evidence>
<dbReference type="InterPro" id="IPR036397">
    <property type="entry name" value="RNaseH_sf"/>
</dbReference>
<accession>A0A7K6ZAS6</accession>
<evidence type="ECO:0000259" key="10">
    <source>
        <dbReference type="PROSITE" id="PS50876"/>
    </source>
</evidence>
<dbReference type="AlphaFoldDB" id="A0A7K6ZAS6"/>
<organism evidence="12 13">
    <name type="scientific">Alca torda</name>
    <name type="common">Razorbill</name>
    <dbReference type="NCBI Taxonomy" id="28689"/>
    <lineage>
        <taxon>Eukaryota</taxon>
        <taxon>Metazoa</taxon>
        <taxon>Chordata</taxon>
        <taxon>Craniata</taxon>
        <taxon>Vertebrata</taxon>
        <taxon>Euteleostomi</taxon>
        <taxon>Archelosauria</taxon>
        <taxon>Archosauria</taxon>
        <taxon>Dinosauria</taxon>
        <taxon>Saurischia</taxon>
        <taxon>Theropoda</taxon>
        <taxon>Coelurosauria</taxon>
        <taxon>Aves</taxon>
        <taxon>Neognathae</taxon>
        <taxon>Neoaves</taxon>
        <taxon>Charadriiformes</taxon>
        <taxon>Alcidae</taxon>
        <taxon>Alca</taxon>
    </lineage>
</organism>
<sequence length="111" mass="12107">FIVEGNAQADALVSAVALGPVPNVKQQAIASHSFYHQGYGALKRQFNLSNAVARGIIAACPDCQDQHVPMYYGTNPQGLRALKLWQTDVTHIPEFGHLRYVHVSIDTFSSA</sequence>
<proteinExistence type="predicted"/>
<evidence type="ECO:0000256" key="4">
    <source>
        <dbReference type="ARBA" id="ARBA00022722"/>
    </source>
</evidence>
<gene>
    <name evidence="12" type="primary">Ervk25_3</name>
    <name evidence="12" type="ORF">ALCTOR_R14981</name>
</gene>
<dbReference type="PROSITE" id="PS50876">
    <property type="entry name" value="ZF_INTEGRASE"/>
    <property type="match status" value="1"/>
</dbReference>
<protein>
    <recommendedName>
        <fullName evidence="1">RNA-directed DNA polymerase</fullName>
        <ecNumber evidence="1">2.7.7.49</ecNumber>
    </recommendedName>
</protein>
<feature type="domain" description="Integrase catalytic" evidence="11">
    <location>
        <begin position="72"/>
        <end position="111"/>
    </location>
</feature>
<keyword evidence="6" id="KW-0255">Endonuclease</keyword>
<comment type="caution">
    <text evidence="12">The sequence shown here is derived from an EMBL/GenBank/DDBJ whole genome shotgun (WGS) entry which is preliminary data.</text>
</comment>
<dbReference type="InterPro" id="IPR003308">
    <property type="entry name" value="Integrase_Zn-bd_dom_N"/>
</dbReference>